<dbReference type="Pfam" id="PF03773">
    <property type="entry name" value="ArsP_1"/>
    <property type="match status" value="1"/>
</dbReference>
<feature type="transmembrane region" description="Helical" evidence="7">
    <location>
        <begin position="250"/>
        <end position="270"/>
    </location>
</feature>
<keyword evidence="6 7" id="KW-0472">Membrane</keyword>
<evidence type="ECO:0000256" key="4">
    <source>
        <dbReference type="ARBA" id="ARBA00022692"/>
    </source>
</evidence>
<evidence type="ECO:0000256" key="7">
    <source>
        <dbReference type="SAM" id="Phobius"/>
    </source>
</evidence>
<keyword evidence="5 7" id="KW-1133">Transmembrane helix</keyword>
<organism evidence="8 9">
    <name type="scientific">Ignisphaera aggregans</name>
    <dbReference type="NCBI Taxonomy" id="334771"/>
    <lineage>
        <taxon>Archaea</taxon>
        <taxon>Thermoproteota</taxon>
        <taxon>Thermoprotei</taxon>
        <taxon>Desulfurococcales</taxon>
        <taxon>Desulfurococcaceae</taxon>
        <taxon>Ignisphaera</taxon>
    </lineage>
</organism>
<reference evidence="8" key="1">
    <citation type="journal article" date="2020" name="ISME J.">
        <title>Gammaproteobacteria mediating utilization of methyl-, sulfur- and petroleum organic compounds in deep ocean hydrothermal plumes.</title>
        <authorList>
            <person name="Zhou Z."/>
            <person name="Liu Y."/>
            <person name="Pan J."/>
            <person name="Cron B.R."/>
            <person name="Toner B.M."/>
            <person name="Anantharaman K."/>
            <person name="Breier J.A."/>
            <person name="Dick G.J."/>
            <person name="Li M."/>
        </authorList>
    </citation>
    <scope>NUCLEOTIDE SEQUENCE</scope>
    <source>
        <strain evidence="8">SZUA-1435</strain>
    </source>
</reference>
<keyword evidence="3" id="KW-1003">Cell membrane</keyword>
<evidence type="ECO:0000313" key="9">
    <source>
        <dbReference type="Proteomes" id="UP000605805"/>
    </source>
</evidence>
<dbReference type="Proteomes" id="UP000605805">
    <property type="component" value="Unassembled WGS sequence"/>
</dbReference>
<evidence type="ECO:0000256" key="6">
    <source>
        <dbReference type="ARBA" id="ARBA00023136"/>
    </source>
</evidence>
<dbReference type="AlphaFoldDB" id="A0A832YYI6"/>
<feature type="transmembrane region" description="Helical" evidence="7">
    <location>
        <begin position="225"/>
        <end position="243"/>
    </location>
</feature>
<feature type="transmembrane region" description="Helical" evidence="7">
    <location>
        <begin position="320"/>
        <end position="340"/>
    </location>
</feature>
<comment type="similarity">
    <text evidence="2">Belongs to the UPF0718 family.</text>
</comment>
<evidence type="ECO:0000256" key="1">
    <source>
        <dbReference type="ARBA" id="ARBA00004651"/>
    </source>
</evidence>
<proteinExistence type="inferred from homology"/>
<gene>
    <name evidence="8" type="ORF">EYH02_03730</name>
</gene>
<protein>
    <recommendedName>
        <fullName evidence="10">Permease</fullName>
    </recommendedName>
</protein>
<feature type="transmembrane region" description="Helical" evidence="7">
    <location>
        <begin position="98"/>
        <end position="123"/>
    </location>
</feature>
<sequence length="345" mass="37125">MRKAKRFLKASTPILLLAISLGYILYTRLTGSTLLETPSIDEMKVYGPLLLPLIYVATYIARAWAPLLFAYILAGFINEFIPRHVLVERFSSTRLSSYLLAALFAPLLAVCSCVMIPVFAGLVYSGAGIGPATAFLFAAPAANLIAITLTADLVSWRIAIARFVAALAIATLVGYAVARTPWAQRLEKRFGSRATQRAKVVEVKRSLCTRLWQSFLFSCYLAKTILPYMLLGIAIASYVHAYVPPTLVSTYLRGFLGIVLGALIGVPMYTPTCVEVFLVNALKHLGMAPSAALAFLIGAPITSIPAILGISRVVGWGIAVLYIVLAIVGAIAAGILYHIAVGSVW</sequence>
<evidence type="ECO:0000256" key="3">
    <source>
        <dbReference type="ARBA" id="ARBA00022475"/>
    </source>
</evidence>
<evidence type="ECO:0000256" key="5">
    <source>
        <dbReference type="ARBA" id="ARBA00022989"/>
    </source>
</evidence>
<dbReference type="InterPro" id="IPR005524">
    <property type="entry name" value="DUF318"/>
</dbReference>
<feature type="transmembrane region" description="Helical" evidence="7">
    <location>
        <begin position="12"/>
        <end position="29"/>
    </location>
</feature>
<evidence type="ECO:0008006" key="10">
    <source>
        <dbReference type="Google" id="ProtNLM"/>
    </source>
</evidence>
<comment type="caution">
    <text evidence="8">The sequence shown here is derived from an EMBL/GenBank/DDBJ whole genome shotgun (WGS) entry which is preliminary data.</text>
</comment>
<dbReference type="PANTHER" id="PTHR43299:SF1">
    <property type="entry name" value="UPF0718 PROTEIN YRAQ"/>
    <property type="match status" value="1"/>
</dbReference>
<feature type="transmembrane region" description="Helical" evidence="7">
    <location>
        <begin position="49"/>
        <end position="77"/>
    </location>
</feature>
<evidence type="ECO:0000256" key="2">
    <source>
        <dbReference type="ARBA" id="ARBA00006386"/>
    </source>
</evidence>
<feature type="transmembrane region" description="Helical" evidence="7">
    <location>
        <begin position="159"/>
        <end position="178"/>
    </location>
</feature>
<evidence type="ECO:0000313" key="8">
    <source>
        <dbReference type="EMBL" id="HIP57164.1"/>
    </source>
</evidence>
<feature type="transmembrane region" description="Helical" evidence="7">
    <location>
        <begin position="129"/>
        <end position="147"/>
    </location>
</feature>
<keyword evidence="4 7" id="KW-0812">Transmembrane</keyword>
<comment type="subcellular location">
    <subcellularLocation>
        <location evidence="1">Cell membrane</location>
        <topology evidence="1">Multi-pass membrane protein</topology>
    </subcellularLocation>
</comment>
<feature type="transmembrane region" description="Helical" evidence="7">
    <location>
        <begin position="290"/>
        <end position="308"/>
    </location>
</feature>
<dbReference type="PANTHER" id="PTHR43299">
    <property type="entry name" value="UPF0718 PROTEIN YRAQ"/>
    <property type="match status" value="1"/>
</dbReference>
<accession>A0A832YYI6</accession>
<name>A0A832YYI6_9CREN</name>
<dbReference type="GO" id="GO:0005886">
    <property type="term" value="C:plasma membrane"/>
    <property type="evidence" value="ECO:0007669"/>
    <property type="project" value="UniProtKB-SubCell"/>
</dbReference>
<dbReference type="EMBL" id="DQTV01000070">
    <property type="protein sequence ID" value="HIP57164.1"/>
    <property type="molecule type" value="Genomic_DNA"/>
</dbReference>